<sequence length="209" mass="22307">MNLDQIIACPVCDALHHDQDVKKHSTAKCARCGTVLAAPKSGAMTRIAMLSLTALILLIAAACFPFLALEAQGFSHRASVLDTVMAFSSGPMAPLSLATGFLIVLLPAARYCALIYTLAPMAIGWRPAPQAARVYTWAERLKPWAMAEIFIIGVAVALVKVSGLARVELGPAFWAFAALLVVTILTDSAICRLTVRKTLKIRSSGQSEI</sequence>
<name>A0A2T1AC88_TRISK</name>
<proteinExistence type="predicted"/>
<dbReference type="RefSeq" id="WP_106164703.1">
    <property type="nucleotide sequence ID" value="NZ_PVUF01000011.1"/>
</dbReference>
<feature type="transmembrane region" description="Helical" evidence="1">
    <location>
        <begin position="144"/>
        <end position="165"/>
    </location>
</feature>
<keyword evidence="1" id="KW-0472">Membrane</keyword>
<feature type="transmembrane region" description="Helical" evidence="1">
    <location>
        <begin position="171"/>
        <end position="195"/>
    </location>
</feature>
<evidence type="ECO:0000313" key="2">
    <source>
        <dbReference type="EMBL" id="PRZ46219.1"/>
    </source>
</evidence>
<accession>A0A2T1AC88</accession>
<reference evidence="2 3" key="1">
    <citation type="submission" date="2018-03" db="EMBL/GenBank/DDBJ databases">
        <title>Genomic Encyclopedia of Archaeal and Bacterial Type Strains, Phase II (KMG-II): from individual species to whole genera.</title>
        <authorList>
            <person name="Goeker M."/>
        </authorList>
    </citation>
    <scope>NUCLEOTIDE SEQUENCE [LARGE SCALE GENOMIC DNA]</scope>
    <source>
        <strain evidence="2 3">DSM 25328</strain>
    </source>
</reference>
<keyword evidence="1" id="KW-1133">Transmembrane helix</keyword>
<keyword evidence="1" id="KW-0812">Transmembrane</keyword>
<dbReference type="OrthoDB" id="5291921at2"/>
<gene>
    <name evidence="2" type="ORF">CLV89_111110</name>
</gene>
<dbReference type="Pfam" id="PF04403">
    <property type="entry name" value="PqiA"/>
    <property type="match status" value="1"/>
</dbReference>
<organism evidence="2 3">
    <name type="scientific">Tritonibacter scottomollicae</name>
    <name type="common">Epibacterium scottomollicae</name>
    <dbReference type="NCBI Taxonomy" id="483013"/>
    <lineage>
        <taxon>Bacteria</taxon>
        <taxon>Pseudomonadati</taxon>
        <taxon>Pseudomonadota</taxon>
        <taxon>Alphaproteobacteria</taxon>
        <taxon>Rhodobacterales</taxon>
        <taxon>Paracoccaceae</taxon>
        <taxon>Tritonibacter</taxon>
    </lineage>
</organism>
<dbReference type="Proteomes" id="UP000237718">
    <property type="component" value="Unassembled WGS sequence"/>
</dbReference>
<feature type="transmembrane region" description="Helical" evidence="1">
    <location>
        <begin position="47"/>
        <end position="69"/>
    </location>
</feature>
<comment type="caution">
    <text evidence="2">The sequence shown here is derived from an EMBL/GenBank/DDBJ whole genome shotgun (WGS) entry which is preliminary data.</text>
</comment>
<dbReference type="InterPro" id="IPR007498">
    <property type="entry name" value="PqiA-like"/>
</dbReference>
<dbReference type="AlphaFoldDB" id="A0A2T1AC88"/>
<dbReference type="EMBL" id="PVUF01000011">
    <property type="protein sequence ID" value="PRZ46219.1"/>
    <property type="molecule type" value="Genomic_DNA"/>
</dbReference>
<evidence type="ECO:0000256" key="1">
    <source>
        <dbReference type="SAM" id="Phobius"/>
    </source>
</evidence>
<evidence type="ECO:0000313" key="3">
    <source>
        <dbReference type="Proteomes" id="UP000237718"/>
    </source>
</evidence>
<protein>
    <submittedName>
        <fullName evidence="2">Paraquat-inducible protein A</fullName>
    </submittedName>
</protein>